<keyword evidence="5" id="KW-0325">Glycoprotein</keyword>
<dbReference type="PANTHER" id="PTHR45719:SF3">
    <property type="entry name" value="BETA-GLUCURONOSYLTRANSFERASE GLCAT14A"/>
    <property type="match status" value="1"/>
</dbReference>
<evidence type="ECO:0000256" key="5">
    <source>
        <dbReference type="ARBA" id="ARBA00023180"/>
    </source>
</evidence>
<sequence length="418" mass="48029">MGFCVLFVQLCIAFASTKNCFSAGIPRFSYIGDSTPGIVGSQKETLASITTNYWTLENVTRLAEATDEANIAYFIQVSSSTLPLTERLLSRVHHPENFYALHFDKKIPAYRVVKVVSSIKANPAYGNVHVMERDSVTYRGITMVLNNLAAITDLLKLGHWDYFINLSGSDYPLVSPVVQRKILAMPHVRERASNFFIVSPQDQWEDSKRYRFEKIAVDTALGMSTSEEDSNLVVLKENTPLFSRLKYEYVKGEGWLILTREACRYMIESHYARKMLLSMAFSQDASEHYYVSLFRNHPEYNRTIVPHSLRTVYWKLNGVASGQHPYVIDKLVEEDGSYALWKWLLRSPHWFARKFSIPNSKIMDNIDNHMNGLGPKVNKTSVRECLDRVEHHLHWLYSVLPQQQQDIIADKSDDAWPS</sequence>
<evidence type="ECO:0000313" key="7">
    <source>
        <dbReference type="EMBL" id="CDF34042.1"/>
    </source>
</evidence>
<dbReference type="GeneID" id="17321578"/>
<evidence type="ECO:0000256" key="6">
    <source>
        <dbReference type="SAM" id="SignalP"/>
    </source>
</evidence>
<name>R7Q686_CHOCR</name>
<evidence type="ECO:0000256" key="3">
    <source>
        <dbReference type="ARBA" id="ARBA00022679"/>
    </source>
</evidence>
<dbReference type="PANTHER" id="PTHR45719">
    <property type="entry name" value="GLYCOSYLTRANSFERASE"/>
    <property type="match status" value="1"/>
</dbReference>
<keyword evidence="4" id="KW-0472">Membrane</keyword>
<dbReference type="Proteomes" id="UP000012073">
    <property type="component" value="Unassembled WGS sequence"/>
</dbReference>
<feature type="chain" id="PRO_5004454447" evidence="6">
    <location>
        <begin position="23"/>
        <end position="418"/>
    </location>
</feature>
<evidence type="ECO:0000313" key="8">
    <source>
        <dbReference type="Proteomes" id="UP000012073"/>
    </source>
</evidence>
<evidence type="ECO:0000256" key="1">
    <source>
        <dbReference type="ARBA" id="ARBA00004606"/>
    </source>
</evidence>
<dbReference type="GO" id="GO:0016020">
    <property type="term" value="C:membrane"/>
    <property type="evidence" value="ECO:0007669"/>
    <property type="project" value="UniProtKB-SubCell"/>
</dbReference>
<dbReference type="AlphaFoldDB" id="R7Q686"/>
<comment type="subcellular location">
    <subcellularLocation>
        <location evidence="1">Membrane</location>
        <topology evidence="1">Single-pass type II membrane protein</topology>
    </subcellularLocation>
</comment>
<dbReference type="OrthoDB" id="2019572at2759"/>
<gene>
    <name evidence="7" type="ORF">CHC_T00009017001</name>
</gene>
<dbReference type="EMBL" id="HG001669">
    <property type="protein sequence ID" value="CDF34042.1"/>
    <property type="molecule type" value="Genomic_DNA"/>
</dbReference>
<dbReference type="Gramene" id="CDF34042">
    <property type="protein sequence ID" value="CDF34042"/>
    <property type="gene ID" value="CHC_T00009017001"/>
</dbReference>
<evidence type="ECO:0000256" key="4">
    <source>
        <dbReference type="ARBA" id="ARBA00023136"/>
    </source>
</evidence>
<keyword evidence="3 7" id="KW-0808">Transferase</keyword>
<dbReference type="InterPro" id="IPR044610">
    <property type="entry name" value="GLCAT14A/B/C"/>
</dbReference>
<keyword evidence="8" id="KW-1185">Reference proteome</keyword>
<protein>
    <submittedName>
        <fullName evidence="7">Xylosyltransferase, family GT14</fullName>
    </submittedName>
</protein>
<dbReference type="InterPro" id="IPR003406">
    <property type="entry name" value="Glyco_trans_14"/>
</dbReference>
<keyword evidence="6" id="KW-0732">Signal</keyword>
<feature type="signal peptide" evidence="6">
    <location>
        <begin position="1"/>
        <end position="22"/>
    </location>
</feature>
<dbReference type="GO" id="GO:0015020">
    <property type="term" value="F:glucuronosyltransferase activity"/>
    <property type="evidence" value="ECO:0007669"/>
    <property type="project" value="InterPro"/>
</dbReference>
<dbReference type="RefSeq" id="XP_005713861.1">
    <property type="nucleotide sequence ID" value="XM_005713804.1"/>
</dbReference>
<keyword evidence="2" id="KW-0328">Glycosyltransferase</keyword>
<accession>R7Q686</accession>
<reference evidence="8" key="1">
    <citation type="journal article" date="2013" name="Proc. Natl. Acad. Sci. U.S.A.">
        <title>Genome structure and metabolic features in the red seaweed Chondrus crispus shed light on evolution of the Archaeplastida.</title>
        <authorList>
            <person name="Collen J."/>
            <person name="Porcel B."/>
            <person name="Carre W."/>
            <person name="Ball S.G."/>
            <person name="Chaparro C."/>
            <person name="Tonon T."/>
            <person name="Barbeyron T."/>
            <person name="Michel G."/>
            <person name="Noel B."/>
            <person name="Valentin K."/>
            <person name="Elias M."/>
            <person name="Artiguenave F."/>
            <person name="Arun A."/>
            <person name="Aury J.M."/>
            <person name="Barbosa-Neto J.F."/>
            <person name="Bothwell J.H."/>
            <person name="Bouget F.Y."/>
            <person name="Brillet L."/>
            <person name="Cabello-Hurtado F."/>
            <person name="Capella-Gutierrez S."/>
            <person name="Charrier B."/>
            <person name="Cladiere L."/>
            <person name="Cock J.M."/>
            <person name="Coelho S.M."/>
            <person name="Colleoni C."/>
            <person name="Czjzek M."/>
            <person name="Da Silva C."/>
            <person name="Delage L."/>
            <person name="Denoeud F."/>
            <person name="Deschamps P."/>
            <person name="Dittami S.M."/>
            <person name="Gabaldon T."/>
            <person name="Gachon C.M."/>
            <person name="Groisillier A."/>
            <person name="Herve C."/>
            <person name="Jabbari K."/>
            <person name="Katinka M."/>
            <person name="Kloareg B."/>
            <person name="Kowalczyk N."/>
            <person name="Labadie K."/>
            <person name="Leblanc C."/>
            <person name="Lopez P.J."/>
            <person name="McLachlan D.H."/>
            <person name="Meslet-Cladiere L."/>
            <person name="Moustafa A."/>
            <person name="Nehr Z."/>
            <person name="Nyvall Collen P."/>
            <person name="Panaud O."/>
            <person name="Partensky F."/>
            <person name="Poulain J."/>
            <person name="Rensing S.A."/>
            <person name="Rousvoal S."/>
            <person name="Samson G."/>
            <person name="Symeonidi A."/>
            <person name="Weissenbach J."/>
            <person name="Zambounis A."/>
            <person name="Wincker P."/>
            <person name="Boyen C."/>
        </authorList>
    </citation>
    <scope>NUCLEOTIDE SEQUENCE [LARGE SCALE GENOMIC DNA]</scope>
    <source>
        <strain evidence="8">cv. Stackhouse</strain>
    </source>
</reference>
<organism evidence="7 8">
    <name type="scientific">Chondrus crispus</name>
    <name type="common">Carrageen Irish moss</name>
    <name type="synonym">Polymorpha crispa</name>
    <dbReference type="NCBI Taxonomy" id="2769"/>
    <lineage>
        <taxon>Eukaryota</taxon>
        <taxon>Rhodophyta</taxon>
        <taxon>Florideophyceae</taxon>
        <taxon>Rhodymeniophycidae</taxon>
        <taxon>Gigartinales</taxon>
        <taxon>Gigartinaceae</taxon>
        <taxon>Chondrus</taxon>
    </lineage>
</organism>
<proteinExistence type="predicted"/>
<dbReference type="KEGG" id="ccp:CHC_T00009017001"/>
<evidence type="ECO:0000256" key="2">
    <source>
        <dbReference type="ARBA" id="ARBA00022676"/>
    </source>
</evidence>
<dbReference type="Pfam" id="PF02485">
    <property type="entry name" value="Branch"/>
    <property type="match status" value="1"/>
</dbReference>